<evidence type="ECO:0000256" key="1">
    <source>
        <dbReference type="SAM" id="MobiDB-lite"/>
    </source>
</evidence>
<sequence length="92" mass="10127">MKINWKVRFKNPVFWANLAVAIFLPMLAALGLRWEDITSWAALGNVLLEAVKSPVIVVSVLVSIWNLIGDPTTTGLSDSANAMKYDKPNGEK</sequence>
<proteinExistence type="predicted"/>
<comment type="caution">
    <text evidence="3">The sequence shown here is derived from an EMBL/GenBank/DDBJ whole genome shotgun (WGS) entry which is preliminary data.</text>
</comment>
<keyword evidence="2" id="KW-1133">Transmembrane helix</keyword>
<keyword evidence="2" id="KW-0812">Transmembrane</keyword>
<evidence type="ECO:0000256" key="2">
    <source>
        <dbReference type="SAM" id="Phobius"/>
    </source>
</evidence>
<dbReference type="EMBL" id="JACRSN010000023">
    <property type="protein sequence ID" value="MBC8534763.1"/>
    <property type="molecule type" value="Genomic_DNA"/>
</dbReference>
<dbReference type="Proteomes" id="UP000651482">
    <property type="component" value="Unassembled WGS sequence"/>
</dbReference>
<evidence type="ECO:0000313" key="3">
    <source>
        <dbReference type="EMBL" id="MBC8534763.1"/>
    </source>
</evidence>
<dbReference type="RefSeq" id="WP_249320348.1">
    <property type="nucleotide sequence ID" value="NZ_JACRSN010000023.1"/>
</dbReference>
<gene>
    <name evidence="3" type="ORF">IAG03_12360</name>
</gene>
<feature type="compositionally biased region" description="Polar residues" evidence="1">
    <location>
        <begin position="71"/>
        <end position="80"/>
    </location>
</feature>
<accession>A0A926DB18</accession>
<keyword evidence="4" id="KW-1185">Reference proteome</keyword>
<dbReference type="InterPro" id="IPR006485">
    <property type="entry name" value="Phage-like_holin"/>
</dbReference>
<organism evidence="3 4">
    <name type="scientific">Yeguia hominis</name>
    <dbReference type="NCBI Taxonomy" id="2763662"/>
    <lineage>
        <taxon>Bacteria</taxon>
        <taxon>Bacillati</taxon>
        <taxon>Bacillota</taxon>
        <taxon>Clostridia</taxon>
        <taxon>Eubacteriales</taxon>
        <taxon>Yeguiaceae</taxon>
        <taxon>Yeguia</taxon>
    </lineage>
</organism>
<keyword evidence="2" id="KW-0472">Membrane</keyword>
<dbReference type="NCBIfam" id="TIGR01598">
    <property type="entry name" value="holin_phiLC3"/>
    <property type="match status" value="1"/>
</dbReference>
<evidence type="ECO:0000313" key="4">
    <source>
        <dbReference type="Proteomes" id="UP000651482"/>
    </source>
</evidence>
<protein>
    <submittedName>
        <fullName evidence="3">Phage holin</fullName>
    </submittedName>
</protein>
<feature type="transmembrane region" description="Helical" evidence="2">
    <location>
        <begin position="46"/>
        <end position="68"/>
    </location>
</feature>
<feature type="transmembrane region" description="Helical" evidence="2">
    <location>
        <begin position="12"/>
        <end position="34"/>
    </location>
</feature>
<dbReference type="AlphaFoldDB" id="A0A926DB18"/>
<feature type="region of interest" description="Disordered" evidence="1">
    <location>
        <begin position="71"/>
        <end position="92"/>
    </location>
</feature>
<reference evidence="3" key="1">
    <citation type="submission" date="2020-08" db="EMBL/GenBank/DDBJ databases">
        <title>Genome public.</title>
        <authorList>
            <person name="Liu C."/>
            <person name="Sun Q."/>
        </authorList>
    </citation>
    <scope>NUCLEOTIDE SEQUENCE</scope>
    <source>
        <strain evidence="3">NSJ-40</strain>
    </source>
</reference>
<dbReference type="Pfam" id="PF04531">
    <property type="entry name" value="Phage_holin_1"/>
    <property type="match status" value="1"/>
</dbReference>
<name>A0A926DB18_9FIRM</name>